<protein>
    <submittedName>
        <fullName evidence="2">Uncharacterized protein</fullName>
    </submittedName>
</protein>
<feature type="region of interest" description="Disordered" evidence="1">
    <location>
        <begin position="1"/>
        <end position="37"/>
    </location>
</feature>
<name>A0A0A8ZHP0_ARUDO</name>
<accession>A0A0A8ZHP0</accession>
<proteinExistence type="predicted"/>
<dbReference type="AlphaFoldDB" id="A0A0A8ZHP0"/>
<evidence type="ECO:0000313" key="2">
    <source>
        <dbReference type="EMBL" id="JAD34387.1"/>
    </source>
</evidence>
<reference evidence="2" key="2">
    <citation type="journal article" date="2015" name="Data Brief">
        <title>Shoot transcriptome of the giant reed, Arundo donax.</title>
        <authorList>
            <person name="Barrero R.A."/>
            <person name="Guerrero F.D."/>
            <person name="Moolhuijzen P."/>
            <person name="Goolsby J.A."/>
            <person name="Tidwell J."/>
            <person name="Bellgard S.E."/>
            <person name="Bellgard M.I."/>
        </authorList>
    </citation>
    <scope>NUCLEOTIDE SEQUENCE</scope>
    <source>
        <tissue evidence="2">Shoot tissue taken approximately 20 cm above the soil surface</tissue>
    </source>
</reference>
<dbReference type="EMBL" id="GBRH01263508">
    <property type="protein sequence ID" value="JAD34387.1"/>
    <property type="molecule type" value="Transcribed_RNA"/>
</dbReference>
<reference evidence="2" key="1">
    <citation type="submission" date="2014-09" db="EMBL/GenBank/DDBJ databases">
        <authorList>
            <person name="Magalhaes I.L.F."/>
            <person name="Oliveira U."/>
            <person name="Santos F.R."/>
            <person name="Vidigal T.H.D.A."/>
            <person name="Brescovit A.D."/>
            <person name="Santos A.J."/>
        </authorList>
    </citation>
    <scope>NUCLEOTIDE SEQUENCE</scope>
    <source>
        <tissue evidence="2">Shoot tissue taken approximately 20 cm above the soil surface</tissue>
    </source>
</reference>
<organism evidence="2">
    <name type="scientific">Arundo donax</name>
    <name type="common">Giant reed</name>
    <name type="synonym">Donax arundinaceus</name>
    <dbReference type="NCBI Taxonomy" id="35708"/>
    <lineage>
        <taxon>Eukaryota</taxon>
        <taxon>Viridiplantae</taxon>
        <taxon>Streptophyta</taxon>
        <taxon>Embryophyta</taxon>
        <taxon>Tracheophyta</taxon>
        <taxon>Spermatophyta</taxon>
        <taxon>Magnoliopsida</taxon>
        <taxon>Liliopsida</taxon>
        <taxon>Poales</taxon>
        <taxon>Poaceae</taxon>
        <taxon>PACMAD clade</taxon>
        <taxon>Arundinoideae</taxon>
        <taxon>Arundineae</taxon>
        <taxon>Arundo</taxon>
    </lineage>
</organism>
<sequence length="37" mass="3716">MCAPGVTSHHRPSIAPMSPGLQLPPTRAESAPPAVGP</sequence>
<evidence type="ECO:0000256" key="1">
    <source>
        <dbReference type="SAM" id="MobiDB-lite"/>
    </source>
</evidence>